<sequence length="142" mass="17258">MRSELPRGKLEHNFPRNGDIRGTFFDHQNYFPIFTKFNLFQITYFDFVFLFLFLFFFFFPTASNCILYNRLLISQSNLLPKHFFNKQHFTASPRITHYLSTLSSLLTTFFFFFSFFFFFFLNFDFYSQTVSIQVSCHQHVLL</sequence>
<proteinExistence type="predicted"/>
<keyword evidence="1" id="KW-0472">Membrane</keyword>
<evidence type="ECO:0000313" key="2">
    <source>
        <dbReference type="EMBL" id="KAG0152389.1"/>
    </source>
</evidence>
<feature type="transmembrane region" description="Helical" evidence="1">
    <location>
        <begin position="98"/>
        <end position="121"/>
    </location>
</feature>
<dbReference type="EMBL" id="MU167208">
    <property type="protein sequence ID" value="KAG0152389.1"/>
    <property type="molecule type" value="Genomic_DNA"/>
</dbReference>
<dbReference type="AlphaFoldDB" id="A0A9P6NYC2"/>
<evidence type="ECO:0000313" key="3">
    <source>
        <dbReference type="Proteomes" id="UP000886653"/>
    </source>
</evidence>
<keyword evidence="3" id="KW-1185">Reference proteome</keyword>
<accession>A0A9P6NYC2</accession>
<evidence type="ECO:0000256" key="1">
    <source>
        <dbReference type="SAM" id="Phobius"/>
    </source>
</evidence>
<gene>
    <name evidence="2" type="ORF">CROQUDRAFT_142307</name>
</gene>
<name>A0A9P6NYC2_9BASI</name>
<dbReference type="Proteomes" id="UP000886653">
    <property type="component" value="Unassembled WGS sequence"/>
</dbReference>
<feature type="transmembrane region" description="Helical" evidence="1">
    <location>
        <begin position="47"/>
        <end position="68"/>
    </location>
</feature>
<keyword evidence="1" id="KW-1133">Transmembrane helix</keyword>
<reference evidence="2" key="1">
    <citation type="submission" date="2013-11" db="EMBL/GenBank/DDBJ databases">
        <title>Genome sequence of the fusiform rust pathogen reveals effectors for host alternation and coevolution with pine.</title>
        <authorList>
            <consortium name="DOE Joint Genome Institute"/>
            <person name="Smith K."/>
            <person name="Pendleton A."/>
            <person name="Kubisiak T."/>
            <person name="Anderson C."/>
            <person name="Salamov A."/>
            <person name="Aerts A."/>
            <person name="Riley R."/>
            <person name="Clum A."/>
            <person name="Lindquist E."/>
            <person name="Ence D."/>
            <person name="Campbell M."/>
            <person name="Kronenberg Z."/>
            <person name="Feau N."/>
            <person name="Dhillon B."/>
            <person name="Hamelin R."/>
            <person name="Burleigh J."/>
            <person name="Smith J."/>
            <person name="Yandell M."/>
            <person name="Nelson C."/>
            <person name="Grigoriev I."/>
            <person name="Davis J."/>
        </authorList>
    </citation>
    <scope>NUCLEOTIDE SEQUENCE</scope>
    <source>
        <strain evidence="2">G11</strain>
    </source>
</reference>
<organism evidence="2 3">
    <name type="scientific">Cronartium quercuum f. sp. fusiforme G11</name>
    <dbReference type="NCBI Taxonomy" id="708437"/>
    <lineage>
        <taxon>Eukaryota</taxon>
        <taxon>Fungi</taxon>
        <taxon>Dikarya</taxon>
        <taxon>Basidiomycota</taxon>
        <taxon>Pucciniomycotina</taxon>
        <taxon>Pucciniomycetes</taxon>
        <taxon>Pucciniales</taxon>
        <taxon>Coleosporiaceae</taxon>
        <taxon>Cronartium</taxon>
    </lineage>
</organism>
<keyword evidence="1" id="KW-0812">Transmembrane</keyword>
<comment type="caution">
    <text evidence="2">The sequence shown here is derived from an EMBL/GenBank/DDBJ whole genome shotgun (WGS) entry which is preliminary data.</text>
</comment>
<protein>
    <submittedName>
        <fullName evidence="2">Uncharacterized protein</fullName>
    </submittedName>
</protein>